<evidence type="ECO:0000256" key="3">
    <source>
        <dbReference type="SAM" id="MobiDB-lite"/>
    </source>
</evidence>
<evidence type="ECO:0000256" key="2">
    <source>
        <dbReference type="ARBA" id="ARBA00022737"/>
    </source>
</evidence>
<keyword evidence="2" id="KW-0677">Repeat</keyword>
<dbReference type="PANTHER" id="PTHR46809">
    <property type="entry name" value="STROMAL CELL-DERIVED FACTOR 2-LIKE PROTEIN"/>
    <property type="match status" value="1"/>
</dbReference>
<proteinExistence type="predicted"/>
<dbReference type="PANTHER" id="PTHR46809:SF2">
    <property type="entry name" value="GH21273P"/>
    <property type="match status" value="1"/>
</dbReference>
<organism evidence="5">
    <name type="scientific">Neospora caninum (strain Liverpool)</name>
    <dbReference type="NCBI Taxonomy" id="572307"/>
    <lineage>
        <taxon>Eukaryota</taxon>
        <taxon>Sar</taxon>
        <taxon>Alveolata</taxon>
        <taxon>Apicomplexa</taxon>
        <taxon>Conoidasida</taxon>
        <taxon>Coccidia</taxon>
        <taxon>Eucoccidiorida</taxon>
        <taxon>Eimeriorina</taxon>
        <taxon>Sarcocystidae</taxon>
        <taxon>Neospora</taxon>
    </lineage>
</organism>
<dbReference type="SMART" id="SM00472">
    <property type="entry name" value="MIR"/>
    <property type="match status" value="2"/>
</dbReference>
<name>A0A0F7UKS0_NEOCL</name>
<sequence>MAPSLESQWPSSSLSSSFFLPTSRCSGRRRSVSASQKGEKEGALRVSSARQKVTSLLVLFRNCVFSLLLVSLLCCFAEGAKPKDGRPVTYGSAVSLVHVLSGFKLFSGKISWGSGSGQQAVTAIPSADKAAAANMLWIVSAPSSGFRRKPLDSPVLVAETAGLQGTSSQLVPALVTPGAAGEPVRCGSVILLEHGSSRGTLQATGASSPISSQKEVSVGTGRDDRLAAFKVVCANAKAENWLTGDIVTFEHVRLGTNLQAKRDHQFTQQNCGRGCPIAGHIEVSVSNEKSRSSWGWSSPPDQWKAAAGLMVNKEGDGLFDDLHVDHDEL</sequence>
<dbReference type="Gene3D" id="2.80.10.50">
    <property type="match status" value="1"/>
</dbReference>
<dbReference type="InterPro" id="IPR036300">
    <property type="entry name" value="MIR_dom_sf"/>
</dbReference>
<dbReference type="PROSITE" id="PS50919">
    <property type="entry name" value="MIR"/>
    <property type="match status" value="1"/>
</dbReference>
<keyword evidence="1" id="KW-0732">Signal</keyword>
<gene>
    <name evidence="5" type="ORF">BN1204_044950</name>
</gene>
<dbReference type="EMBL" id="LN714485">
    <property type="protein sequence ID" value="CEL68757.1"/>
    <property type="molecule type" value="Genomic_DNA"/>
</dbReference>
<evidence type="ECO:0000256" key="1">
    <source>
        <dbReference type="ARBA" id="ARBA00022729"/>
    </source>
</evidence>
<dbReference type="CDD" id="cd23279">
    <property type="entry name" value="beta-trefoil_MIR_SDF2-like"/>
    <property type="match status" value="1"/>
</dbReference>
<feature type="domain" description="MIR" evidence="4">
    <location>
        <begin position="85"/>
        <end position="142"/>
    </location>
</feature>
<dbReference type="InterPro" id="IPR016093">
    <property type="entry name" value="MIR_motif"/>
</dbReference>
<evidence type="ECO:0000259" key="4">
    <source>
        <dbReference type="PROSITE" id="PS50919"/>
    </source>
</evidence>
<feature type="compositionally biased region" description="Low complexity" evidence="3">
    <location>
        <begin position="1"/>
        <end position="23"/>
    </location>
</feature>
<reference evidence="5" key="1">
    <citation type="journal article" date="2015" name="PLoS ONE">
        <title>Comprehensive Evaluation of Toxoplasma gondii VEG and Neospora caninum LIV Genomes with Tachyzoite Stage Transcriptome and Proteome Defines Novel Transcript Features.</title>
        <authorList>
            <person name="Ramaprasad A."/>
            <person name="Mourier T."/>
            <person name="Naeem R."/>
            <person name="Malas T.B."/>
            <person name="Moussa E."/>
            <person name="Panigrahi A."/>
            <person name="Vermont S.J."/>
            <person name="Otto T.D."/>
            <person name="Wastling J."/>
            <person name="Pain A."/>
        </authorList>
    </citation>
    <scope>NUCLEOTIDE SEQUENCE</scope>
    <source>
        <strain evidence="5">Liverpool</strain>
    </source>
</reference>
<feature type="region of interest" description="Disordered" evidence="3">
    <location>
        <begin position="1"/>
        <end position="24"/>
    </location>
</feature>
<protein>
    <recommendedName>
        <fullName evidence="4">MIR domain-containing protein</fullName>
    </recommendedName>
</protein>
<dbReference type="AlphaFoldDB" id="A0A0F7UKS0"/>
<evidence type="ECO:0000313" key="5">
    <source>
        <dbReference type="EMBL" id="CEL68757.1"/>
    </source>
</evidence>
<accession>A0A0F7UKS0</accession>
<dbReference type="SUPFAM" id="SSF82109">
    <property type="entry name" value="MIR domain"/>
    <property type="match status" value="1"/>
</dbReference>